<sequence length="70" mass="8096">MRRVHLFRVSGQWKFVARSEVRLASLFGRAMPYIPFAMAALVSCRENTVKEKWLPRALPIALPLNFFCCP</sequence>
<protein>
    <submittedName>
        <fullName evidence="1">Uncharacterized protein</fullName>
    </submittedName>
</protein>
<organism evidence="1">
    <name type="scientific">Arundo donax</name>
    <name type="common">Giant reed</name>
    <name type="synonym">Donax arundinaceus</name>
    <dbReference type="NCBI Taxonomy" id="35708"/>
    <lineage>
        <taxon>Eukaryota</taxon>
        <taxon>Viridiplantae</taxon>
        <taxon>Streptophyta</taxon>
        <taxon>Embryophyta</taxon>
        <taxon>Tracheophyta</taxon>
        <taxon>Spermatophyta</taxon>
        <taxon>Magnoliopsida</taxon>
        <taxon>Liliopsida</taxon>
        <taxon>Poales</taxon>
        <taxon>Poaceae</taxon>
        <taxon>PACMAD clade</taxon>
        <taxon>Arundinoideae</taxon>
        <taxon>Arundineae</taxon>
        <taxon>Arundo</taxon>
    </lineage>
</organism>
<proteinExistence type="predicted"/>
<dbReference type="AlphaFoldDB" id="A0A0A8ZU79"/>
<reference evidence="1" key="1">
    <citation type="submission" date="2014-09" db="EMBL/GenBank/DDBJ databases">
        <authorList>
            <person name="Magalhaes I.L.F."/>
            <person name="Oliveira U."/>
            <person name="Santos F.R."/>
            <person name="Vidigal T.H.D.A."/>
            <person name="Brescovit A.D."/>
            <person name="Santos A.J."/>
        </authorList>
    </citation>
    <scope>NUCLEOTIDE SEQUENCE</scope>
    <source>
        <tissue evidence="1">Shoot tissue taken approximately 20 cm above the soil surface</tissue>
    </source>
</reference>
<evidence type="ECO:0000313" key="1">
    <source>
        <dbReference type="EMBL" id="JAD38387.1"/>
    </source>
</evidence>
<reference evidence="1" key="2">
    <citation type="journal article" date="2015" name="Data Brief">
        <title>Shoot transcriptome of the giant reed, Arundo donax.</title>
        <authorList>
            <person name="Barrero R.A."/>
            <person name="Guerrero F.D."/>
            <person name="Moolhuijzen P."/>
            <person name="Goolsby J.A."/>
            <person name="Tidwell J."/>
            <person name="Bellgard S.E."/>
            <person name="Bellgard M.I."/>
        </authorList>
    </citation>
    <scope>NUCLEOTIDE SEQUENCE</scope>
    <source>
        <tissue evidence="1">Shoot tissue taken approximately 20 cm above the soil surface</tissue>
    </source>
</reference>
<accession>A0A0A8ZU79</accession>
<dbReference type="EMBL" id="GBRH01259508">
    <property type="protein sequence ID" value="JAD38387.1"/>
    <property type="molecule type" value="Transcribed_RNA"/>
</dbReference>
<name>A0A0A8ZU79_ARUDO</name>